<dbReference type="SUPFAM" id="SSF55874">
    <property type="entry name" value="ATPase domain of HSP90 chaperone/DNA topoisomerase II/histidine kinase"/>
    <property type="match status" value="1"/>
</dbReference>
<protein>
    <submittedName>
        <fullName evidence="1">Molecular chaperone Hsp90</fullName>
    </submittedName>
</protein>
<organism evidence="1 2">
    <name type="scientific">Streptomyces boetiae</name>
    <dbReference type="NCBI Taxonomy" id="3075541"/>
    <lineage>
        <taxon>Bacteria</taxon>
        <taxon>Bacillati</taxon>
        <taxon>Actinomycetota</taxon>
        <taxon>Actinomycetes</taxon>
        <taxon>Kitasatosporales</taxon>
        <taxon>Streptomycetaceae</taxon>
        <taxon>Streptomyces</taxon>
    </lineage>
</organism>
<gene>
    <name evidence="1" type="ORF">RM780_00335</name>
</gene>
<sequence>MTTDTGARGEPFETDRLRRGVLDAWAASAARFREDANAEEDLARGGYRDRVVTELAQNAADAAARAGHPGRLLLSLRDGVLTAANTGAPLDAVGVESLSTLRASAKRDDADPAAGASVGRFGVGFAAVLAVSDAPAIAGAAGAVRWSLAEAAELARAAAGDSPRLAAELDRRAGGRHAVPLLRLPLPHPGPPPVPEGYDTAVTLPLRDAAAEDLVTRLLDAVDDTLLLTLPGLADVTVVTPGGSRTLTRRQFGPYTQITEEPGPAGSAVRSTRWRVATDSGLADPELLQDRPLEERERRHWSVTWAVPVDAEGSPVPPTSAPVVHAPTPTDDALGLPALLIAAFPLDPTRRHVAPGPLTDFLLGRAADAYAALLADWRPVTADSLGLVPGPLGRGELDARLREAVLRRLPAAAFLPSAAEVPVPLRPSEAELVEGAGGETLTVLADLVPALLPAGLERRAELRVLEVERVSLGEIIDRLAGVERPPSWWHRLYESLAGVDPELLTGLPVPLATGDGRTTLGPRRVLLPLPGTDPAGLARLGLKVAHPEAAHPLLEKLGAAPATPRAVLSTPQVRAAVAASADPEVWDEEAVPPEELAETVLALARDAELAPGEEPWLAALGLPDEDGDLTPAGELVYPGSLFQRVIREGELAACDGELAERWGEAALTAVGVQADFALIAAEDVVLDPDQLEPGDADWAEPDDVGLLDVVDVWCEDVLDALPPASLPPVAPQLLAVRDLELVDDDQWPLALELLSRPPFRQALTTPLRVRMPDGTLERARPYTAWWLRGAPVLGGRRPAGLRSAGGDPLLAGLYEEADTAEADEEVLHALGVRTTARALLAEPGGAADLLARLADPGRPVTPAQLHGLYALLAGLDPEAVTLPEALRAVRDGAPAVVDASEALVADTPDLLPLAAGLPLLPVPPARAAALAAVLDVRPLSAALPAVPAAEGVARDVPEAARDLLGPDVPGTYREHDELIVDGVELDWRLTPDGTLHAATVEGLAAGLAWAAGQWPRRFELAALLEDPERAEELETERWFD</sequence>
<dbReference type="EMBL" id="JAVREN010000001">
    <property type="protein sequence ID" value="MDT0305414.1"/>
    <property type="molecule type" value="Genomic_DNA"/>
</dbReference>
<evidence type="ECO:0000313" key="1">
    <source>
        <dbReference type="EMBL" id="MDT0305414.1"/>
    </source>
</evidence>
<proteinExistence type="predicted"/>
<dbReference type="RefSeq" id="WP_311628328.1">
    <property type="nucleotide sequence ID" value="NZ_JAVREN010000001.1"/>
</dbReference>
<dbReference type="InterPro" id="IPR036890">
    <property type="entry name" value="HATPase_C_sf"/>
</dbReference>
<reference evidence="2" key="1">
    <citation type="submission" date="2023-07" db="EMBL/GenBank/DDBJ databases">
        <title>30 novel species of actinomycetes from the DSMZ collection.</title>
        <authorList>
            <person name="Nouioui I."/>
        </authorList>
    </citation>
    <scope>NUCLEOTIDE SEQUENCE [LARGE SCALE GENOMIC DNA]</scope>
    <source>
        <strain evidence="2">DSM 44917</strain>
    </source>
</reference>
<evidence type="ECO:0000313" key="2">
    <source>
        <dbReference type="Proteomes" id="UP001183388"/>
    </source>
</evidence>
<keyword evidence="2" id="KW-1185">Reference proteome</keyword>
<dbReference type="Proteomes" id="UP001183388">
    <property type="component" value="Unassembled WGS sequence"/>
</dbReference>
<dbReference type="NCBIfam" id="NF047352">
    <property type="entry name" value="P_loop_sacsin"/>
    <property type="match status" value="1"/>
</dbReference>
<accession>A0ABU2L1H8</accession>
<name>A0ABU2L1H8_9ACTN</name>
<comment type="caution">
    <text evidence="1">The sequence shown here is derived from an EMBL/GenBank/DDBJ whole genome shotgun (WGS) entry which is preliminary data.</text>
</comment>